<keyword evidence="13" id="KW-0969">Cilium</keyword>
<evidence type="ECO:0000313" key="23">
    <source>
        <dbReference type="Proteomes" id="UP000002281"/>
    </source>
</evidence>
<dbReference type="GO" id="GO:0002199">
    <property type="term" value="C:zona pellucida receptor complex"/>
    <property type="evidence" value="ECO:0007669"/>
    <property type="project" value="Ensembl"/>
</dbReference>
<reference evidence="22" key="2">
    <citation type="submission" date="2025-08" db="UniProtKB">
        <authorList>
            <consortium name="Ensembl"/>
        </authorList>
    </citation>
    <scope>IDENTIFICATION</scope>
    <source>
        <strain evidence="22">Thoroughbred</strain>
    </source>
</reference>
<dbReference type="CDD" id="cd03341">
    <property type="entry name" value="TCP1_theta"/>
    <property type="match status" value="1"/>
</dbReference>
<dbReference type="GO" id="GO:0007339">
    <property type="term" value="P:binding of sperm to zona pellucida"/>
    <property type="evidence" value="ECO:0007669"/>
    <property type="project" value="Ensembl"/>
</dbReference>
<comment type="catalytic activity">
    <reaction evidence="18">
        <text>ATP + H2O = ADP + phosphate + H(+)</text>
        <dbReference type="Rhea" id="RHEA:13065"/>
        <dbReference type="ChEBI" id="CHEBI:15377"/>
        <dbReference type="ChEBI" id="CHEBI:15378"/>
        <dbReference type="ChEBI" id="CHEBI:30616"/>
        <dbReference type="ChEBI" id="CHEBI:43474"/>
        <dbReference type="ChEBI" id="CHEBI:456216"/>
    </reaction>
</comment>
<keyword evidence="8 21" id="KW-0547">Nucleotide-binding</keyword>
<dbReference type="InterPro" id="IPR027413">
    <property type="entry name" value="GROEL-like_equatorial_sf"/>
</dbReference>
<keyword evidence="23" id="KW-1185">Reference proteome</keyword>
<evidence type="ECO:0000256" key="20">
    <source>
        <dbReference type="ARBA" id="ARBA00093509"/>
    </source>
</evidence>
<evidence type="ECO:0000256" key="2">
    <source>
        <dbReference type="ARBA" id="ARBA00004300"/>
    </source>
</evidence>
<evidence type="ECO:0000256" key="17">
    <source>
        <dbReference type="ARBA" id="ARBA00029602"/>
    </source>
</evidence>
<keyword evidence="7" id="KW-0597">Phosphoprotein</keyword>
<dbReference type="PRINTS" id="PR00304">
    <property type="entry name" value="TCOMPLEXTCP1"/>
</dbReference>
<dbReference type="GO" id="GO:0006457">
    <property type="term" value="P:protein folding"/>
    <property type="evidence" value="ECO:0000318"/>
    <property type="project" value="GO_Central"/>
</dbReference>
<dbReference type="InterPro" id="IPR012721">
    <property type="entry name" value="Chap_CCT_theta"/>
</dbReference>
<dbReference type="GO" id="GO:0005874">
    <property type="term" value="C:microtubule"/>
    <property type="evidence" value="ECO:0007669"/>
    <property type="project" value="Ensembl"/>
</dbReference>
<dbReference type="Gene3D" id="3.50.7.10">
    <property type="entry name" value="GroEL"/>
    <property type="match status" value="1"/>
</dbReference>
<keyword evidence="9" id="KW-0378">Hydrolase</keyword>
<dbReference type="GO" id="GO:0016887">
    <property type="term" value="F:ATP hydrolysis activity"/>
    <property type="evidence" value="ECO:0007669"/>
    <property type="project" value="InterPro"/>
</dbReference>
<dbReference type="InterPro" id="IPR002423">
    <property type="entry name" value="Cpn60/GroEL/TCP-1"/>
</dbReference>
<keyword evidence="14 21" id="KW-0143">Chaperone</keyword>
<evidence type="ECO:0000256" key="8">
    <source>
        <dbReference type="ARBA" id="ARBA00022741"/>
    </source>
</evidence>
<evidence type="ECO:0000256" key="15">
    <source>
        <dbReference type="ARBA" id="ARBA00023212"/>
    </source>
</evidence>
<comment type="subcellular location">
    <subcellularLocation>
        <location evidence="1">Cytoplasm</location>
        <location evidence="1">Cytoskeleton</location>
        <location evidence="1">Cilium basal body</location>
    </subcellularLocation>
    <subcellularLocation>
        <location evidence="2">Cytoplasm</location>
        <location evidence="2">Cytoskeleton</location>
        <location evidence="2">Microtubule organizing center</location>
        <location evidence="2">Centrosome</location>
    </subcellularLocation>
</comment>
<dbReference type="AlphaFoldDB" id="A0A9L0T8Z9"/>
<dbReference type="PROSITE" id="PS00995">
    <property type="entry name" value="TCP1_3"/>
    <property type="match status" value="1"/>
</dbReference>
<evidence type="ECO:0000256" key="12">
    <source>
        <dbReference type="ARBA" id="ARBA00022990"/>
    </source>
</evidence>
<dbReference type="GO" id="GO:0044297">
    <property type="term" value="C:cell body"/>
    <property type="evidence" value="ECO:0007669"/>
    <property type="project" value="Ensembl"/>
</dbReference>
<keyword evidence="10 21" id="KW-0067">ATP-binding</keyword>
<reference evidence="22 23" key="1">
    <citation type="journal article" date="2009" name="Science">
        <title>Genome sequence, comparative analysis, and population genetics of the domestic horse.</title>
        <authorList>
            <consortium name="Broad Institute Genome Sequencing Platform"/>
            <consortium name="Broad Institute Whole Genome Assembly Team"/>
            <person name="Wade C.M."/>
            <person name="Giulotto E."/>
            <person name="Sigurdsson S."/>
            <person name="Zoli M."/>
            <person name="Gnerre S."/>
            <person name="Imsland F."/>
            <person name="Lear T.L."/>
            <person name="Adelson D.L."/>
            <person name="Bailey E."/>
            <person name="Bellone R.R."/>
            <person name="Bloecker H."/>
            <person name="Distl O."/>
            <person name="Edgar R.C."/>
            <person name="Garber M."/>
            <person name="Leeb T."/>
            <person name="Mauceli E."/>
            <person name="MacLeod J.N."/>
            <person name="Penedo M.C.T."/>
            <person name="Raison J.M."/>
            <person name="Sharpe T."/>
            <person name="Vogel J."/>
            <person name="Andersson L."/>
            <person name="Antczak D.F."/>
            <person name="Biagi T."/>
            <person name="Binns M.M."/>
            <person name="Chowdhary B.P."/>
            <person name="Coleman S.J."/>
            <person name="Della Valle G."/>
            <person name="Fryc S."/>
            <person name="Guerin G."/>
            <person name="Hasegawa T."/>
            <person name="Hill E.W."/>
            <person name="Jurka J."/>
            <person name="Kiialainen A."/>
            <person name="Lindgren G."/>
            <person name="Liu J."/>
            <person name="Magnani E."/>
            <person name="Mickelson J.R."/>
            <person name="Murray J."/>
            <person name="Nergadze S.G."/>
            <person name="Onofrio R."/>
            <person name="Pedroni S."/>
            <person name="Piras M.F."/>
            <person name="Raudsepp T."/>
            <person name="Rocchi M."/>
            <person name="Roeed K.H."/>
            <person name="Ryder O.A."/>
            <person name="Searle S."/>
            <person name="Skow L."/>
            <person name="Swinburne J.E."/>
            <person name="Syvaenen A.C."/>
            <person name="Tozaki T."/>
            <person name="Valberg S.J."/>
            <person name="Vaudin M."/>
            <person name="White J.R."/>
            <person name="Zody M.C."/>
            <person name="Lander E.S."/>
            <person name="Lindblad-Toh K."/>
        </authorList>
    </citation>
    <scope>NUCLEOTIDE SEQUENCE [LARGE SCALE GENOMIC DNA]</scope>
    <source>
        <strain evidence="22 23">Thoroughbred</strain>
    </source>
</reference>
<dbReference type="InterPro" id="IPR017998">
    <property type="entry name" value="Chaperone_TCP-1"/>
</dbReference>
<dbReference type="GO" id="GO:0005524">
    <property type="term" value="F:ATP binding"/>
    <property type="evidence" value="ECO:0007669"/>
    <property type="project" value="UniProtKB-KW"/>
</dbReference>
<dbReference type="GO" id="GO:0032212">
    <property type="term" value="P:positive regulation of telomere maintenance via telomerase"/>
    <property type="evidence" value="ECO:0007669"/>
    <property type="project" value="Ensembl"/>
</dbReference>
<evidence type="ECO:0000256" key="7">
    <source>
        <dbReference type="ARBA" id="ARBA00022553"/>
    </source>
</evidence>
<dbReference type="InterPro" id="IPR002194">
    <property type="entry name" value="Chaperonin_TCP-1_CS"/>
</dbReference>
<dbReference type="FunFam" id="3.50.7.10:FF:000008">
    <property type="entry name" value="T-complex protein 1 subunit theta"/>
    <property type="match status" value="1"/>
</dbReference>
<evidence type="ECO:0000256" key="16">
    <source>
        <dbReference type="ARBA" id="ARBA00023273"/>
    </source>
</evidence>
<evidence type="ECO:0000256" key="4">
    <source>
        <dbReference type="ARBA" id="ARBA00016981"/>
    </source>
</evidence>
<dbReference type="SUPFAM" id="SSF52029">
    <property type="entry name" value="GroEL apical domain-like"/>
    <property type="match status" value="1"/>
</dbReference>
<dbReference type="GeneTree" id="ENSGT00550000074783"/>
<dbReference type="NCBIfam" id="TIGR02346">
    <property type="entry name" value="chap_CCT_theta"/>
    <property type="match status" value="1"/>
</dbReference>
<dbReference type="PROSITE" id="PS00750">
    <property type="entry name" value="TCP1_1"/>
    <property type="match status" value="1"/>
</dbReference>
<name>A0A9L0T8Z9_HORSE</name>
<evidence type="ECO:0000256" key="13">
    <source>
        <dbReference type="ARBA" id="ARBA00023069"/>
    </source>
</evidence>
<dbReference type="Pfam" id="PF00118">
    <property type="entry name" value="Cpn60_TCP1"/>
    <property type="match status" value="1"/>
</dbReference>
<dbReference type="SUPFAM" id="SSF48592">
    <property type="entry name" value="GroEL equatorial domain-like"/>
    <property type="match status" value="1"/>
</dbReference>
<dbReference type="SUPFAM" id="SSF54849">
    <property type="entry name" value="GroEL-intermediate domain like"/>
    <property type="match status" value="1"/>
</dbReference>
<comment type="subunit">
    <text evidence="20">Component of the chaperonin-containing T-complex (TRiC), a hexadecamer composed of two identical back-to-back stacked rings enclosing a protein folding chamber. Each ring is made up of eight different subunits: TCP1/CCT1, CCT2, CCT3, CCT4, CCT5, CCT6A/CCT6, CCT7, CCT8. Interacts with PACRG. Interacts with DNAAF4. Interacts with synaptic plasticity regulator PANTS.</text>
</comment>
<protein>
    <recommendedName>
        <fullName evidence="4">T-complex protein 1 subunit theta</fullName>
    </recommendedName>
    <alternativeName>
        <fullName evidence="17">CCT-theta</fullName>
    </alternativeName>
</protein>
<keyword evidence="16" id="KW-0966">Cell projection</keyword>
<dbReference type="GO" id="GO:0050821">
    <property type="term" value="P:protein stabilization"/>
    <property type="evidence" value="ECO:0007669"/>
    <property type="project" value="Ensembl"/>
</dbReference>
<evidence type="ECO:0000256" key="1">
    <source>
        <dbReference type="ARBA" id="ARBA00004120"/>
    </source>
</evidence>
<gene>
    <name evidence="22" type="primary">CCT8</name>
</gene>
<dbReference type="InterPro" id="IPR027410">
    <property type="entry name" value="TCP-1-like_intermed_sf"/>
</dbReference>
<organism evidence="22 23">
    <name type="scientific">Equus caballus</name>
    <name type="common">Horse</name>
    <dbReference type="NCBI Taxonomy" id="9796"/>
    <lineage>
        <taxon>Eukaryota</taxon>
        <taxon>Metazoa</taxon>
        <taxon>Chordata</taxon>
        <taxon>Craniata</taxon>
        <taxon>Vertebrata</taxon>
        <taxon>Euteleostomi</taxon>
        <taxon>Mammalia</taxon>
        <taxon>Eutheria</taxon>
        <taxon>Laurasiatheria</taxon>
        <taxon>Perissodactyla</taxon>
        <taxon>Equidae</taxon>
        <taxon>Equus</taxon>
    </lineage>
</organism>
<comment type="function">
    <text evidence="19">Component of the chaperonin-containing T-complex (TRiC), a molecular chaperone complex that assists the folding of actin, tubulin and other proteins upon ATP hydrolysis. The TRiC complex mediates the folding of WRAP53/TCAB1, thereby regulating telomere maintenance. As part of the TRiC complex may play a role in the assembly of BBSome, a complex involved in ciliogenesis regulating transports vesicles to the cilia.</text>
</comment>
<evidence type="ECO:0000256" key="9">
    <source>
        <dbReference type="ARBA" id="ARBA00022801"/>
    </source>
</evidence>
<keyword evidence="6" id="KW-1017">Isopeptide bond</keyword>
<dbReference type="PANTHER" id="PTHR11353">
    <property type="entry name" value="CHAPERONIN"/>
    <property type="match status" value="1"/>
</dbReference>
<evidence type="ECO:0000313" key="22">
    <source>
        <dbReference type="Ensembl" id="ENSECAP00000083054.1"/>
    </source>
</evidence>
<keyword evidence="12" id="KW-0007">Acetylation</keyword>
<evidence type="ECO:0000256" key="3">
    <source>
        <dbReference type="ARBA" id="ARBA00008020"/>
    </source>
</evidence>
<keyword evidence="11" id="KW-0832">Ubl conjugation</keyword>
<dbReference type="GO" id="GO:0140662">
    <property type="term" value="F:ATP-dependent protein folding chaperone"/>
    <property type="evidence" value="ECO:0007669"/>
    <property type="project" value="InterPro"/>
</dbReference>
<dbReference type="GO" id="GO:0005813">
    <property type="term" value="C:centrosome"/>
    <property type="evidence" value="ECO:0007669"/>
    <property type="project" value="UniProtKB-SubCell"/>
</dbReference>
<comment type="similarity">
    <text evidence="3 21">Belongs to the TCP-1 chaperonin family.</text>
</comment>
<evidence type="ECO:0000256" key="18">
    <source>
        <dbReference type="ARBA" id="ARBA00049360"/>
    </source>
</evidence>
<dbReference type="Proteomes" id="UP000002281">
    <property type="component" value="Chromosome 26"/>
</dbReference>
<keyword evidence="24" id="KW-1267">Proteomics identification</keyword>
<keyword evidence="5" id="KW-0963">Cytoplasm</keyword>
<dbReference type="Gene3D" id="1.10.560.10">
    <property type="entry name" value="GroEL-like equatorial domain"/>
    <property type="match status" value="1"/>
</dbReference>
<keyword evidence="15" id="KW-0206">Cytoskeleton</keyword>
<dbReference type="Gene3D" id="3.30.260.10">
    <property type="entry name" value="TCP-1-like chaperonin intermediate domain"/>
    <property type="match status" value="1"/>
</dbReference>
<evidence type="ECO:0000256" key="21">
    <source>
        <dbReference type="RuleBase" id="RU004187"/>
    </source>
</evidence>
<dbReference type="PROSITE" id="PS00751">
    <property type="entry name" value="TCP1_2"/>
    <property type="match status" value="1"/>
</dbReference>
<dbReference type="InterPro" id="IPR027409">
    <property type="entry name" value="GroEL-like_apical_dom_sf"/>
</dbReference>
<dbReference type="GO" id="GO:0005832">
    <property type="term" value="C:chaperonin-containing T-complex"/>
    <property type="evidence" value="ECO:0000318"/>
    <property type="project" value="GO_Central"/>
</dbReference>
<dbReference type="FunFam" id="1.10.560.10:FF:000083">
    <property type="entry name" value="T-complex protein 1 subunit theta"/>
    <property type="match status" value="1"/>
</dbReference>
<evidence type="ECO:0000256" key="6">
    <source>
        <dbReference type="ARBA" id="ARBA00022499"/>
    </source>
</evidence>
<proteinExistence type="evidence at protein level"/>
<reference evidence="22" key="3">
    <citation type="submission" date="2025-09" db="UniProtKB">
        <authorList>
            <consortium name="Ensembl"/>
        </authorList>
    </citation>
    <scope>IDENTIFICATION</scope>
    <source>
        <strain evidence="22">Thoroughbred</strain>
    </source>
</reference>
<evidence type="ECO:0000256" key="5">
    <source>
        <dbReference type="ARBA" id="ARBA00022490"/>
    </source>
</evidence>
<evidence type="ECO:0000256" key="19">
    <source>
        <dbReference type="ARBA" id="ARBA00093360"/>
    </source>
</evidence>
<dbReference type="GO" id="GO:0051082">
    <property type="term" value="F:unfolded protein binding"/>
    <property type="evidence" value="ECO:0000318"/>
    <property type="project" value="GO_Central"/>
</dbReference>
<evidence type="ECO:0000256" key="10">
    <source>
        <dbReference type="ARBA" id="ARBA00022840"/>
    </source>
</evidence>
<evidence type="ECO:0000256" key="11">
    <source>
        <dbReference type="ARBA" id="ARBA00022843"/>
    </source>
</evidence>
<sequence length="627" mass="68693">MALHVPKAPGFAQMLKEGAKHFSGLEEAVYRNIQACKELAQTTRTAYGPNGMNKMVINHLEKLFVTNDAATILRELEVQHPAAKMIVMASHMQEQEVGDGTNFVLVFAGALLELAEELLRIGLSVSEVIEGYEIACRKAHEILPDLVCCSAKNLRDIDEVSSLLHTSVMSKQYGNEAFLAKLIAQACVSIFPDSGHFNVDNIRVCKILGSGIHSSSVLHGMVFKKETEGDVTSVKDAKIAVYSCPFDGMITETKGTVLIKTAEELMNFSKGEENLMDAQVKAIADSGANVIVTGGKVADMALHYANKYNIMLVRLNSKWDLRRLCKTVGATALPRLTTPVLKEMGHCDSVYLSEVGDTQVVVFKHEKEDGAISTIVLRGSTDNLMDDIERAVDDGVNTFKVLTRDKRLVPGGGATEIELAKQITSYGETCPGLEQYAIKKFAEAFEAIPRALAENSGVKANEVISKLYAVHQEGNKNVGFDIEAEVPAVKDMLEAGILDTYLGKYWAIKLATNAAMTVLRVDQIIMVKLAGGSKAPKPQGNWDRDGWEDDRHINSKSGAKLIYASNACKYFSHLAHWVIEVPVLECPSLMCIDFVAVNDHKSSRKLSHCWKLTVMLQCFTCSVKMTA</sequence>
<evidence type="ECO:0007829" key="24">
    <source>
        <dbReference type="PeptideAtlas" id="A0A9L0T8Z9"/>
    </source>
</evidence>
<accession>A0A9L0T8Z9</accession>
<evidence type="ECO:0000256" key="14">
    <source>
        <dbReference type="ARBA" id="ARBA00023186"/>
    </source>
</evidence>
<dbReference type="Ensembl" id="ENSECAT00000126013.1">
    <property type="protein sequence ID" value="ENSECAP00000083054.1"/>
    <property type="gene ID" value="ENSECAG00000011457.4"/>
</dbReference>